<accession>K0T7G1</accession>
<comment type="caution">
    <text evidence="2">The sequence shown here is derived from an EMBL/GenBank/DDBJ whole genome shotgun (WGS) entry which is preliminary data.</text>
</comment>
<proteinExistence type="predicted"/>
<feature type="compositionally biased region" description="Acidic residues" evidence="1">
    <location>
        <begin position="85"/>
        <end position="99"/>
    </location>
</feature>
<evidence type="ECO:0000313" key="3">
    <source>
        <dbReference type="Proteomes" id="UP000266841"/>
    </source>
</evidence>
<organism evidence="2 3">
    <name type="scientific">Thalassiosira oceanica</name>
    <name type="common">Marine diatom</name>
    <dbReference type="NCBI Taxonomy" id="159749"/>
    <lineage>
        <taxon>Eukaryota</taxon>
        <taxon>Sar</taxon>
        <taxon>Stramenopiles</taxon>
        <taxon>Ochrophyta</taxon>
        <taxon>Bacillariophyta</taxon>
        <taxon>Coscinodiscophyceae</taxon>
        <taxon>Thalassiosirophycidae</taxon>
        <taxon>Thalassiosirales</taxon>
        <taxon>Thalassiosiraceae</taxon>
        <taxon>Thalassiosira</taxon>
    </lineage>
</organism>
<evidence type="ECO:0000313" key="2">
    <source>
        <dbReference type="EMBL" id="EJK66422.1"/>
    </source>
</evidence>
<keyword evidence="3" id="KW-1185">Reference proteome</keyword>
<sequence>MFTGMTGDRSPRRRRRGAAAAAAAATAVLVVTLDGVDGFSPVVPATNDTPHRRRLLQHHPAATTATRLDQAPGSSGDYLSRLSNDGDDLELGSLNDDELVSGGKTNSSPSRPSLQSAITAASDLPRQAKEGASGLTSSFVANVGNLGERASGGVNELTRGTSEYLQNLAGSSLRGVNRISRKGGIDIKRARLRAERVAKKSTDSLAMAGGLSDLNFFGVGSIDTPKVDAEEIVKWMESQTKSGTEMVGQGTEAVGLMAKRLVLKFTGKDTYQFGDVTKALVHRISSQEINVTDTILLLKILLALGTTIGPFAELLPFTFLVEVLNVSLEQKVGGKVLEVLTKTLDNRLVAALFTADDKSLIGDVVRRTVLGGILAYTGKSSYEAGDLQRAVKQNERGESDAGSTRLELDVAASSEFEEWDRLFVERIESDNRHVGERAKELDAKIALALEECDAIAQKRGPS</sequence>
<dbReference type="OrthoDB" id="44322at2759"/>
<name>K0T7G1_THAOC</name>
<feature type="compositionally biased region" description="Polar residues" evidence="1">
    <location>
        <begin position="103"/>
        <end position="115"/>
    </location>
</feature>
<dbReference type="AlphaFoldDB" id="K0T7G1"/>
<reference evidence="2 3" key="1">
    <citation type="journal article" date="2012" name="Genome Biol.">
        <title>Genome and low-iron response of an oceanic diatom adapted to chronic iron limitation.</title>
        <authorList>
            <person name="Lommer M."/>
            <person name="Specht M."/>
            <person name="Roy A.S."/>
            <person name="Kraemer L."/>
            <person name="Andreson R."/>
            <person name="Gutowska M.A."/>
            <person name="Wolf J."/>
            <person name="Bergner S.V."/>
            <person name="Schilhabel M.B."/>
            <person name="Klostermeier U.C."/>
            <person name="Beiko R.G."/>
            <person name="Rosenstiel P."/>
            <person name="Hippler M."/>
            <person name="Laroche J."/>
        </authorList>
    </citation>
    <scope>NUCLEOTIDE SEQUENCE [LARGE SCALE GENOMIC DNA]</scope>
    <source>
        <strain evidence="2 3">CCMP1005</strain>
    </source>
</reference>
<dbReference type="Proteomes" id="UP000266841">
    <property type="component" value="Unassembled WGS sequence"/>
</dbReference>
<feature type="region of interest" description="Disordered" evidence="1">
    <location>
        <begin position="58"/>
        <end position="115"/>
    </location>
</feature>
<dbReference type="EMBL" id="AGNL01014979">
    <property type="protein sequence ID" value="EJK66422.1"/>
    <property type="molecule type" value="Genomic_DNA"/>
</dbReference>
<gene>
    <name evidence="2" type="ORF">THAOC_12664</name>
</gene>
<evidence type="ECO:0000256" key="1">
    <source>
        <dbReference type="SAM" id="MobiDB-lite"/>
    </source>
</evidence>
<protein>
    <submittedName>
        <fullName evidence="2">Uncharacterized protein</fullName>
    </submittedName>
</protein>